<organism evidence="8 9">
    <name type="scientific">Vibrio chanodichtyis</name>
    <dbReference type="NCBI Taxonomy" id="3027932"/>
    <lineage>
        <taxon>Bacteria</taxon>
        <taxon>Pseudomonadati</taxon>
        <taxon>Pseudomonadota</taxon>
        <taxon>Gammaproteobacteria</taxon>
        <taxon>Vibrionales</taxon>
        <taxon>Vibrionaceae</taxon>
        <taxon>Vibrio</taxon>
    </lineage>
</organism>
<feature type="transmembrane region" description="Helical" evidence="6">
    <location>
        <begin position="780"/>
        <end position="802"/>
    </location>
</feature>
<feature type="transmembrane region" description="Helical" evidence="6">
    <location>
        <begin position="348"/>
        <end position="371"/>
    </location>
</feature>
<feature type="transmembrane region" description="Helical" evidence="6">
    <location>
        <begin position="26"/>
        <end position="47"/>
    </location>
</feature>
<evidence type="ECO:0000256" key="4">
    <source>
        <dbReference type="ARBA" id="ARBA00022989"/>
    </source>
</evidence>
<dbReference type="Proteomes" id="UP001216189">
    <property type="component" value="Unassembled WGS sequence"/>
</dbReference>
<dbReference type="InterPro" id="IPR038766">
    <property type="entry name" value="Membrane_comp_ABC_pdt"/>
</dbReference>
<feature type="domain" description="ABC3 transporter permease C-terminal" evidence="7">
    <location>
        <begin position="696"/>
        <end position="801"/>
    </location>
</feature>
<evidence type="ECO:0000256" key="3">
    <source>
        <dbReference type="ARBA" id="ARBA00022692"/>
    </source>
</evidence>
<keyword evidence="2" id="KW-1003">Cell membrane</keyword>
<gene>
    <name evidence="8" type="ORF">PUN32_03305</name>
</gene>
<evidence type="ECO:0000313" key="8">
    <source>
        <dbReference type="EMBL" id="MDE1514042.1"/>
    </source>
</evidence>
<proteinExistence type="predicted"/>
<protein>
    <submittedName>
        <fullName evidence="8">ABC transporter permease</fullName>
    </submittedName>
</protein>
<keyword evidence="3 6" id="KW-0812">Transmembrane</keyword>
<feature type="transmembrane region" description="Helical" evidence="6">
    <location>
        <begin position="298"/>
        <end position="328"/>
    </location>
</feature>
<feature type="transmembrane region" description="Helical" evidence="6">
    <location>
        <begin position="690"/>
        <end position="713"/>
    </location>
</feature>
<feature type="transmembrane region" description="Helical" evidence="6">
    <location>
        <begin position="391"/>
        <end position="407"/>
    </location>
</feature>
<sequence>MKRLSSVAHVRRLLSWSLGEIRHGQLWPVAVALTLIVAAIFALTALAQRMEQVIVKQGREALTADTVFVSANPLPQSLLTLSAQSAIQTAQLTSFATMAFSDHGMQLVTVKAVDSAYPLRGEMRLSDGQKQLHHVQVNQLWLEPRVKDQLGVTIGDHVALGDADFMVSGEISAEPGLSFNPFQQMPTVYIHLADVAKTGAIQPGSRVQFSLFMVGEPQTLAGIKQAVSLTASDRWQDQESGSQTNQVFERSQQYLSMTVAIVILMAATTLVLTCQHYAATRMHTIAMLKSLGASRRWLYRWLGLQVGLLLVCALVLGSAMGIGLEFLLRIPLRDLLPSPLPSYGWRPWWIALISCLLIAVPALGIPLGRLLNISAAAVLQPVSTRVSWQRTLLLIMVPVVPMLLVYWQNPLIWVVLLGMLALFVLLAILSMLITRLIAKLPLNPAMVLALSRINRSATASGLQFGALALSLMLLAIIWLVRTDLLADWQRTLPANAANAFALNISETEKASYLAALDAANIERSSAYPIMRGRLSEINGQPANQYTPAGEQSSNALRRELNLTWAQQLPDYNPILQGEWHSQQGVSVEQQVARDLGLKLGDTLTFVINSQRVSAQVNTIRQVEWRTMQPNFYFILSPDVVQQLPVSYLISFRLSPEHDVLLGQLARQHPTVSLIDIRAMGAKIQALLTQIVWSITVLAALGVVAGMLLIFILLRLSLTQRQQEIRLYRTLGASRRRVLQTIWAEYGLMALIAGLVASVSADVVVAAVMHWGFNLAPNLHIGLWLVLPTLTFCTLAAVVSRLLKRLLAPVNQALYD</sequence>
<feature type="transmembrane region" description="Helical" evidence="6">
    <location>
        <begin position="745"/>
        <end position="768"/>
    </location>
</feature>
<comment type="caution">
    <text evidence="8">The sequence shown here is derived from an EMBL/GenBank/DDBJ whole genome shotgun (WGS) entry which is preliminary data.</text>
</comment>
<evidence type="ECO:0000259" key="7">
    <source>
        <dbReference type="Pfam" id="PF02687"/>
    </source>
</evidence>
<keyword evidence="9" id="KW-1185">Reference proteome</keyword>
<dbReference type="Pfam" id="PF02687">
    <property type="entry name" value="FtsX"/>
    <property type="match status" value="2"/>
</dbReference>
<dbReference type="RefSeq" id="WP_274721749.1">
    <property type="nucleotide sequence ID" value="NZ_JARBFT010000002.1"/>
</dbReference>
<dbReference type="PANTHER" id="PTHR30287:SF1">
    <property type="entry name" value="INNER MEMBRANE PROTEIN"/>
    <property type="match status" value="1"/>
</dbReference>
<dbReference type="InterPro" id="IPR003838">
    <property type="entry name" value="ABC3_permease_C"/>
</dbReference>
<evidence type="ECO:0000256" key="5">
    <source>
        <dbReference type="ARBA" id="ARBA00023136"/>
    </source>
</evidence>
<evidence type="ECO:0000313" key="9">
    <source>
        <dbReference type="Proteomes" id="UP001216189"/>
    </source>
</evidence>
<feature type="transmembrane region" description="Helical" evidence="6">
    <location>
        <begin position="254"/>
        <end position="278"/>
    </location>
</feature>
<feature type="transmembrane region" description="Helical" evidence="6">
    <location>
        <begin position="413"/>
        <end position="438"/>
    </location>
</feature>
<evidence type="ECO:0000256" key="1">
    <source>
        <dbReference type="ARBA" id="ARBA00004651"/>
    </source>
</evidence>
<name>A0ABT5UX74_9VIBR</name>
<reference evidence="8 9" key="1">
    <citation type="submission" date="2023-02" db="EMBL/GenBank/DDBJ databases">
        <title>Vibrio intestini sp. nov., a close relative of Vibrio cholerae isolated from the intestine of Healthy Culter dabryi.</title>
        <authorList>
            <person name="Wu N."/>
        </authorList>
    </citation>
    <scope>NUCLEOTIDE SEQUENCE [LARGE SCALE GENOMIC DNA]</scope>
    <source>
        <strain evidence="8 9">DSL-7</strain>
    </source>
</reference>
<accession>A0ABT5UX74</accession>
<dbReference type="PANTHER" id="PTHR30287">
    <property type="entry name" value="MEMBRANE COMPONENT OF PREDICTED ABC SUPERFAMILY METABOLITE UPTAKE TRANSPORTER"/>
    <property type="match status" value="1"/>
</dbReference>
<dbReference type="EMBL" id="JARBFT010000002">
    <property type="protein sequence ID" value="MDE1514042.1"/>
    <property type="molecule type" value="Genomic_DNA"/>
</dbReference>
<feature type="transmembrane region" description="Helical" evidence="6">
    <location>
        <begin position="459"/>
        <end position="480"/>
    </location>
</feature>
<evidence type="ECO:0000256" key="2">
    <source>
        <dbReference type="ARBA" id="ARBA00022475"/>
    </source>
</evidence>
<feature type="domain" description="ABC3 transporter permease C-terminal" evidence="7">
    <location>
        <begin position="258"/>
        <end position="374"/>
    </location>
</feature>
<keyword evidence="4 6" id="KW-1133">Transmembrane helix</keyword>
<comment type="subcellular location">
    <subcellularLocation>
        <location evidence="1">Cell membrane</location>
        <topology evidence="1">Multi-pass membrane protein</topology>
    </subcellularLocation>
</comment>
<evidence type="ECO:0000256" key="6">
    <source>
        <dbReference type="SAM" id="Phobius"/>
    </source>
</evidence>
<keyword evidence="5 6" id="KW-0472">Membrane</keyword>